<keyword evidence="3" id="KW-1185">Reference proteome</keyword>
<gene>
    <name evidence="2" type="ORF">FHS26_003677</name>
</gene>
<comment type="caution">
    <text evidence="2">The sequence shown here is derived from an EMBL/GenBank/DDBJ whole genome shotgun (WGS) entry which is preliminary data.</text>
</comment>
<evidence type="ECO:0000313" key="3">
    <source>
        <dbReference type="Proteomes" id="UP000518315"/>
    </source>
</evidence>
<dbReference type="EMBL" id="JACHXH010000012">
    <property type="protein sequence ID" value="MBB3135930.1"/>
    <property type="molecule type" value="Genomic_DNA"/>
</dbReference>
<proteinExistence type="predicted"/>
<sequence>MSYSTRQETAPAEMTDTFSGVLGLMPITTVGYFPSVLALRQLPVPLGLRWSSVSAQWNTGCRRWTASPPA</sequence>
<name>A0A7W5BMW0_9HYPH</name>
<feature type="transmembrane region" description="Helical" evidence="1">
    <location>
        <begin position="20"/>
        <end position="39"/>
    </location>
</feature>
<dbReference type="AlphaFoldDB" id="A0A7W5BMW0"/>
<organism evidence="2 3">
    <name type="scientific">Rhizobium pisi</name>
    <dbReference type="NCBI Taxonomy" id="574561"/>
    <lineage>
        <taxon>Bacteria</taxon>
        <taxon>Pseudomonadati</taxon>
        <taxon>Pseudomonadota</taxon>
        <taxon>Alphaproteobacteria</taxon>
        <taxon>Hyphomicrobiales</taxon>
        <taxon>Rhizobiaceae</taxon>
        <taxon>Rhizobium/Agrobacterium group</taxon>
        <taxon>Rhizobium</taxon>
    </lineage>
</organism>
<keyword evidence="1" id="KW-0472">Membrane</keyword>
<dbReference type="Proteomes" id="UP000518315">
    <property type="component" value="Unassembled WGS sequence"/>
</dbReference>
<keyword evidence="1" id="KW-0812">Transmembrane</keyword>
<protein>
    <submittedName>
        <fullName evidence="2">Uncharacterized protein</fullName>
    </submittedName>
</protein>
<evidence type="ECO:0000256" key="1">
    <source>
        <dbReference type="SAM" id="Phobius"/>
    </source>
</evidence>
<accession>A0A7W5BMW0</accession>
<keyword evidence="1" id="KW-1133">Transmembrane helix</keyword>
<reference evidence="2 3" key="1">
    <citation type="submission" date="2020-08" db="EMBL/GenBank/DDBJ databases">
        <title>Genomic Encyclopedia of Type Strains, Phase III (KMG-III): the genomes of soil and plant-associated and newly described type strains.</title>
        <authorList>
            <person name="Whitman W."/>
        </authorList>
    </citation>
    <scope>NUCLEOTIDE SEQUENCE [LARGE SCALE GENOMIC DNA]</scope>
    <source>
        <strain evidence="2 3">CECT 4113</strain>
    </source>
</reference>
<evidence type="ECO:0000313" key="2">
    <source>
        <dbReference type="EMBL" id="MBB3135930.1"/>
    </source>
</evidence>